<comment type="caution">
    <text evidence="1">The sequence shown here is derived from an EMBL/GenBank/DDBJ whole genome shotgun (WGS) entry which is preliminary data.</text>
</comment>
<protein>
    <submittedName>
        <fullName evidence="1">Uncharacterized protein</fullName>
    </submittedName>
</protein>
<accession>W6TE11</accession>
<reference evidence="1 2" key="1">
    <citation type="journal article" date="2014" name="FEMS Microbiol. Lett.">
        <title>Draft genome sequences of three Holospora species (Holospora obtusa, Holospora undulata, and Holospora elegans), endonuclear symbiotic bacteria of the ciliate Paramecium caudatum.</title>
        <authorList>
            <person name="Dohra H."/>
            <person name="Tanaka K."/>
            <person name="Suzuki T."/>
            <person name="Fujishima M."/>
            <person name="Suzuki H."/>
        </authorList>
    </citation>
    <scope>NUCLEOTIDE SEQUENCE [LARGE SCALE GENOMIC DNA]</scope>
    <source>
        <strain evidence="1 2">F1</strain>
    </source>
</reference>
<sequence length="170" mass="20058">MGRLVSSDNDPELSLYVLKMLNGEKTFGYMKDSFFVPIIEKIRSDNVDPVLANFVLSFFNLEQRFTKVTSRQFQGMLFDILYSNEHHLDEVLLTSMNLKEHLDTNNLNQYNCFYFVDLFDTILASYRKLPLIIEITLRSLNFKQMCAQLPLSAFEEYRNRRNLKINKGKF</sequence>
<dbReference type="AlphaFoldDB" id="W6TE11"/>
<name>W6TE11_HOLOB</name>
<dbReference type="Proteomes" id="UP000019112">
    <property type="component" value="Unassembled WGS sequence"/>
</dbReference>
<dbReference type="EMBL" id="AWTR02000049">
    <property type="protein sequence ID" value="ETZ07338.1"/>
    <property type="molecule type" value="Genomic_DNA"/>
</dbReference>
<gene>
    <name evidence="1" type="ORF">P618_200481</name>
</gene>
<evidence type="ECO:0000313" key="1">
    <source>
        <dbReference type="EMBL" id="ETZ07338.1"/>
    </source>
</evidence>
<dbReference type="STRING" id="1399147.P618_200481"/>
<keyword evidence="2" id="KW-1185">Reference proteome</keyword>
<evidence type="ECO:0000313" key="2">
    <source>
        <dbReference type="Proteomes" id="UP000019112"/>
    </source>
</evidence>
<organism evidence="1 2">
    <name type="scientific">Holospora obtusa F1</name>
    <dbReference type="NCBI Taxonomy" id="1399147"/>
    <lineage>
        <taxon>Bacteria</taxon>
        <taxon>Pseudomonadati</taxon>
        <taxon>Pseudomonadota</taxon>
        <taxon>Alphaproteobacteria</taxon>
        <taxon>Holosporales</taxon>
        <taxon>Holosporaceae</taxon>
        <taxon>Holospora</taxon>
    </lineage>
</organism>
<proteinExistence type="predicted"/>